<protein>
    <submittedName>
        <fullName evidence="2">Uncharacterized protein</fullName>
    </submittedName>
</protein>
<comment type="caution">
    <text evidence="2">The sequence shown here is derived from an EMBL/GenBank/DDBJ whole genome shotgun (WGS) entry which is preliminary data.</text>
</comment>
<dbReference type="EMBL" id="JAWQEG010009302">
    <property type="protein sequence ID" value="KAK3848860.1"/>
    <property type="molecule type" value="Genomic_DNA"/>
</dbReference>
<evidence type="ECO:0000313" key="2">
    <source>
        <dbReference type="EMBL" id="KAK3848860.1"/>
    </source>
</evidence>
<keyword evidence="3" id="KW-1185">Reference proteome</keyword>
<accession>A0AAE1BH93</accession>
<evidence type="ECO:0000256" key="1">
    <source>
        <dbReference type="SAM" id="MobiDB-lite"/>
    </source>
</evidence>
<evidence type="ECO:0000313" key="3">
    <source>
        <dbReference type="Proteomes" id="UP001286313"/>
    </source>
</evidence>
<gene>
    <name evidence="2" type="ORF">Pcinc_044368</name>
</gene>
<sequence>MWGGGGERKGGDWGHAPLFPSRAATPRFPPPLLNYGELSGGGGGGGCVGEGVVGGALGYDLIEWLLERLEIEDSSKEHLQKFLLDFFTCFLYGLKDKKIQNP</sequence>
<dbReference type="AlphaFoldDB" id="A0AAE1BH93"/>
<dbReference type="Proteomes" id="UP001286313">
    <property type="component" value="Unassembled WGS sequence"/>
</dbReference>
<organism evidence="2 3">
    <name type="scientific">Petrolisthes cinctipes</name>
    <name type="common">Flat porcelain crab</name>
    <dbReference type="NCBI Taxonomy" id="88211"/>
    <lineage>
        <taxon>Eukaryota</taxon>
        <taxon>Metazoa</taxon>
        <taxon>Ecdysozoa</taxon>
        <taxon>Arthropoda</taxon>
        <taxon>Crustacea</taxon>
        <taxon>Multicrustacea</taxon>
        <taxon>Malacostraca</taxon>
        <taxon>Eumalacostraca</taxon>
        <taxon>Eucarida</taxon>
        <taxon>Decapoda</taxon>
        <taxon>Pleocyemata</taxon>
        <taxon>Anomura</taxon>
        <taxon>Galatheoidea</taxon>
        <taxon>Porcellanidae</taxon>
        <taxon>Petrolisthes</taxon>
    </lineage>
</organism>
<reference evidence="2" key="1">
    <citation type="submission" date="2023-10" db="EMBL/GenBank/DDBJ databases">
        <title>Genome assemblies of two species of porcelain crab, Petrolisthes cinctipes and Petrolisthes manimaculis (Anomura: Porcellanidae).</title>
        <authorList>
            <person name="Angst P."/>
        </authorList>
    </citation>
    <scope>NUCLEOTIDE SEQUENCE</scope>
    <source>
        <strain evidence="2">PB745_01</strain>
        <tissue evidence="2">Gill</tissue>
    </source>
</reference>
<name>A0AAE1BH93_PETCI</name>
<feature type="compositionally biased region" description="Basic and acidic residues" evidence="1">
    <location>
        <begin position="1"/>
        <end position="12"/>
    </location>
</feature>
<proteinExistence type="predicted"/>
<feature type="region of interest" description="Disordered" evidence="1">
    <location>
        <begin position="1"/>
        <end position="22"/>
    </location>
</feature>